<feature type="non-terminal residue" evidence="1">
    <location>
        <position position="168"/>
    </location>
</feature>
<dbReference type="STRING" id="5539.A0A3E2H8N3"/>
<accession>A0A3E2H8N3</accession>
<feature type="non-terminal residue" evidence="1">
    <location>
        <position position="1"/>
    </location>
</feature>
<dbReference type="Proteomes" id="UP000258309">
    <property type="component" value="Unassembled WGS sequence"/>
</dbReference>
<dbReference type="OrthoDB" id="5324651at2759"/>
<sequence>MAKKNPPDQRVVYLALRNVFMGANAKVRQPKVIRKFIEAHVKRADVAELIRSYDIDTICETARILLTENVFGSTHEAEVRFPEIFKVSPAQSVERAASEAEAAKHDANVIKDVVQTQEKVSQDVVKLKEVAEREVGKFCPNILSMLKDTNALSFIDIVEQVSMQSIKM</sequence>
<dbReference type="OMA" id="YDIDTIC"/>
<evidence type="ECO:0000313" key="1">
    <source>
        <dbReference type="EMBL" id="RFU29551.1"/>
    </source>
</evidence>
<gene>
    <name evidence="1" type="ORF">B7463_g6772</name>
</gene>
<organism evidence="1 2">
    <name type="scientific">Scytalidium lignicola</name>
    <name type="common">Hyphomycete</name>
    <dbReference type="NCBI Taxonomy" id="5539"/>
    <lineage>
        <taxon>Eukaryota</taxon>
        <taxon>Fungi</taxon>
        <taxon>Dikarya</taxon>
        <taxon>Ascomycota</taxon>
        <taxon>Pezizomycotina</taxon>
        <taxon>Leotiomycetes</taxon>
        <taxon>Leotiomycetes incertae sedis</taxon>
        <taxon>Scytalidium</taxon>
    </lineage>
</organism>
<keyword evidence="2" id="KW-1185">Reference proteome</keyword>
<protein>
    <submittedName>
        <fullName evidence="1">Uncharacterized protein</fullName>
    </submittedName>
</protein>
<name>A0A3E2H8N3_SCYLI</name>
<proteinExistence type="predicted"/>
<evidence type="ECO:0000313" key="2">
    <source>
        <dbReference type="Proteomes" id="UP000258309"/>
    </source>
</evidence>
<dbReference type="AlphaFoldDB" id="A0A3E2H8N3"/>
<reference evidence="1 2" key="1">
    <citation type="submission" date="2018-05" db="EMBL/GenBank/DDBJ databases">
        <title>Draft genome sequence of Scytalidium lignicola DSM 105466, a ubiquitous saprotrophic fungus.</title>
        <authorList>
            <person name="Buettner E."/>
            <person name="Gebauer A.M."/>
            <person name="Hofrichter M."/>
            <person name="Liers C."/>
            <person name="Kellner H."/>
        </authorList>
    </citation>
    <scope>NUCLEOTIDE SEQUENCE [LARGE SCALE GENOMIC DNA]</scope>
    <source>
        <strain evidence="1 2">DSM 105466</strain>
    </source>
</reference>
<comment type="caution">
    <text evidence="1">The sequence shown here is derived from an EMBL/GenBank/DDBJ whole genome shotgun (WGS) entry which is preliminary data.</text>
</comment>
<dbReference type="EMBL" id="NCSJ02000124">
    <property type="protein sequence ID" value="RFU29551.1"/>
    <property type="molecule type" value="Genomic_DNA"/>
</dbReference>